<evidence type="ECO:0000256" key="2">
    <source>
        <dbReference type="ARBA" id="ARBA00008707"/>
    </source>
</evidence>
<keyword evidence="4 7" id="KW-1133">Transmembrane helix</keyword>
<dbReference type="EMBL" id="JANJYJ010000005">
    <property type="protein sequence ID" value="KAK3212122.1"/>
    <property type="molecule type" value="Genomic_DNA"/>
</dbReference>
<sequence length="195" mass="21953">MAHKTKSTASNLSNLLPTGTVFAFQTLKHSLSNNGLCLPVHKYLIGSLIIFCSLSCFVSSFTDSFTARNGKVYYGIATIKGLYVFNKDMYGDHDEDQSQAHRDHDEEEGHEHHEDQRVNLAKYRIRLMDFAHAFLSLIVFLVLALSSIEVCNCFFSQTGVNGHVLIMNLPMEFGVAASFLFMLFPTRRRGIGYES</sequence>
<evidence type="ECO:0000256" key="4">
    <source>
        <dbReference type="ARBA" id="ARBA00022989"/>
    </source>
</evidence>
<feature type="region of interest" description="Disordered" evidence="6">
    <location>
        <begin position="94"/>
        <end position="115"/>
    </location>
</feature>
<comment type="caution">
    <text evidence="8">The sequence shown here is derived from an EMBL/GenBank/DDBJ whole genome shotgun (WGS) entry which is preliminary data.</text>
</comment>
<keyword evidence="3 7" id="KW-0812">Transmembrane</keyword>
<reference evidence="8" key="1">
    <citation type="journal article" date="2023" name="Plant J.">
        <title>Genome sequences and population genomics provide insights into the demographic history, inbreeding, and mutation load of two 'living fossil' tree species of Dipteronia.</title>
        <authorList>
            <person name="Feng Y."/>
            <person name="Comes H.P."/>
            <person name="Chen J."/>
            <person name="Zhu S."/>
            <person name="Lu R."/>
            <person name="Zhang X."/>
            <person name="Li P."/>
            <person name="Qiu J."/>
            <person name="Olsen K.M."/>
            <person name="Qiu Y."/>
        </authorList>
    </citation>
    <scope>NUCLEOTIDE SEQUENCE</scope>
    <source>
        <strain evidence="8">NBL</strain>
    </source>
</reference>
<protein>
    <submittedName>
        <fullName evidence="8">Uncharacterized protein</fullName>
    </submittedName>
</protein>
<evidence type="ECO:0000256" key="1">
    <source>
        <dbReference type="ARBA" id="ARBA00004141"/>
    </source>
</evidence>
<evidence type="ECO:0000256" key="3">
    <source>
        <dbReference type="ARBA" id="ARBA00022692"/>
    </source>
</evidence>
<feature type="transmembrane region" description="Helical" evidence="7">
    <location>
        <begin position="43"/>
        <end position="61"/>
    </location>
</feature>
<evidence type="ECO:0000313" key="9">
    <source>
        <dbReference type="Proteomes" id="UP001281410"/>
    </source>
</evidence>
<proteinExistence type="inferred from homology"/>
<keyword evidence="9" id="KW-1185">Reference proteome</keyword>
<comment type="similarity">
    <text evidence="2">Belongs to the plant DMP1 protein family.</text>
</comment>
<dbReference type="GO" id="GO:0016020">
    <property type="term" value="C:membrane"/>
    <property type="evidence" value="ECO:0007669"/>
    <property type="project" value="UniProtKB-SubCell"/>
</dbReference>
<dbReference type="AlphaFoldDB" id="A0AAE0E641"/>
<gene>
    <name evidence="8" type="ORF">Dsin_016828</name>
</gene>
<feature type="transmembrane region" description="Helical" evidence="7">
    <location>
        <begin position="165"/>
        <end position="184"/>
    </location>
</feature>
<keyword evidence="5 7" id="KW-0472">Membrane</keyword>
<accession>A0AAE0E641</accession>
<dbReference type="PANTHER" id="PTHR31621:SF5">
    <property type="entry name" value="PROTEIN DMP10"/>
    <property type="match status" value="1"/>
</dbReference>
<name>A0AAE0E641_9ROSI</name>
<evidence type="ECO:0000256" key="6">
    <source>
        <dbReference type="SAM" id="MobiDB-lite"/>
    </source>
</evidence>
<dbReference type="Pfam" id="PF05078">
    <property type="entry name" value="DUF679"/>
    <property type="match status" value="1"/>
</dbReference>
<dbReference type="GO" id="GO:0010256">
    <property type="term" value="P:endomembrane system organization"/>
    <property type="evidence" value="ECO:0007669"/>
    <property type="project" value="TreeGrafter"/>
</dbReference>
<dbReference type="GO" id="GO:0005737">
    <property type="term" value="C:cytoplasm"/>
    <property type="evidence" value="ECO:0007669"/>
    <property type="project" value="UniProtKB-ARBA"/>
</dbReference>
<dbReference type="PANTHER" id="PTHR31621">
    <property type="entry name" value="PROTEIN DMP3"/>
    <property type="match status" value="1"/>
</dbReference>
<dbReference type="Proteomes" id="UP001281410">
    <property type="component" value="Unassembled WGS sequence"/>
</dbReference>
<comment type="subcellular location">
    <subcellularLocation>
        <location evidence="1">Membrane</location>
        <topology evidence="1">Multi-pass membrane protein</topology>
    </subcellularLocation>
</comment>
<organism evidence="8 9">
    <name type="scientific">Dipteronia sinensis</name>
    <dbReference type="NCBI Taxonomy" id="43782"/>
    <lineage>
        <taxon>Eukaryota</taxon>
        <taxon>Viridiplantae</taxon>
        <taxon>Streptophyta</taxon>
        <taxon>Embryophyta</taxon>
        <taxon>Tracheophyta</taxon>
        <taxon>Spermatophyta</taxon>
        <taxon>Magnoliopsida</taxon>
        <taxon>eudicotyledons</taxon>
        <taxon>Gunneridae</taxon>
        <taxon>Pentapetalae</taxon>
        <taxon>rosids</taxon>
        <taxon>malvids</taxon>
        <taxon>Sapindales</taxon>
        <taxon>Sapindaceae</taxon>
        <taxon>Hippocastanoideae</taxon>
        <taxon>Acereae</taxon>
        <taxon>Dipteronia</taxon>
    </lineage>
</organism>
<feature type="transmembrane region" description="Helical" evidence="7">
    <location>
        <begin position="127"/>
        <end position="145"/>
    </location>
</feature>
<evidence type="ECO:0000256" key="7">
    <source>
        <dbReference type="SAM" id="Phobius"/>
    </source>
</evidence>
<evidence type="ECO:0000313" key="8">
    <source>
        <dbReference type="EMBL" id="KAK3212122.1"/>
    </source>
</evidence>
<dbReference type="InterPro" id="IPR007770">
    <property type="entry name" value="DMP"/>
</dbReference>
<evidence type="ECO:0000256" key="5">
    <source>
        <dbReference type="ARBA" id="ARBA00023136"/>
    </source>
</evidence>